<organism evidence="1 2">
    <name type="scientific">Streptomyces pulveraceus</name>
    <dbReference type="NCBI Taxonomy" id="68258"/>
    <lineage>
        <taxon>Bacteria</taxon>
        <taxon>Bacillati</taxon>
        <taxon>Actinomycetota</taxon>
        <taxon>Actinomycetes</taxon>
        <taxon>Kitasatosporales</taxon>
        <taxon>Streptomycetaceae</taxon>
        <taxon>Streptomyces</taxon>
    </lineage>
</organism>
<reference evidence="2" key="1">
    <citation type="journal article" date="2019" name="Int. J. Syst. Evol. Microbiol.">
        <title>The Global Catalogue of Microorganisms (GCM) 10K type strain sequencing project: providing services to taxonomists for standard genome sequencing and annotation.</title>
        <authorList>
            <consortium name="The Broad Institute Genomics Platform"/>
            <consortium name="The Broad Institute Genome Sequencing Center for Infectious Disease"/>
            <person name="Wu L."/>
            <person name="Ma J."/>
        </authorList>
    </citation>
    <scope>NUCLEOTIDE SEQUENCE [LARGE SCALE GENOMIC DNA]</scope>
    <source>
        <strain evidence="2">JCM 4147</strain>
    </source>
</reference>
<dbReference type="EMBL" id="JBHSPU010000032">
    <property type="protein sequence ID" value="MFC5918104.1"/>
    <property type="molecule type" value="Genomic_DNA"/>
</dbReference>
<dbReference type="Proteomes" id="UP001596200">
    <property type="component" value="Unassembled WGS sequence"/>
</dbReference>
<dbReference type="PANTHER" id="PTHR48098:SF3">
    <property type="entry name" value="IRON(III) ENTEROBACTIN ESTERASE"/>
    <property type="match status" value="1"/>
</dbReference>
<dbReference type="Pfam" id="PF00756">
    <property type="entry name" value="Esterase"/>
    <property type="match status" value="1"/>
</dbReference>
<dbReference type="InterPro" id="IPR029058">
    <property type="entry name" value="AB_hydrolase_fold"/>
</dbReference>
<dbReference type="InterPro" id="IPR050583">
    <property type="entry name" value="Mycobacterial_A85_antigen"/>
</dbReference>
<sequence>MTVPVPGPATDEEQAFAAFGLSGRPGTDAFWAAARTPVPVPDADGGWRTLFLWRGSAACLDFESWSPPIPLRRWADTDCWYAEVRMPARLRVTYRIVAGEAAHADPFNPVGAGADRSIAATPDAPAQPHWPVVGADDVLPLPRTRLRWTGERLGGRRTVRVHPVGGGGPVVLLLDGDDWLYLHPAMTAFDSAAAAGELPPVTLVFLPAKDRQAEFGCRPEFWEAVRDELLPLVAESGVPADLDRLVVAGQSLGGLSALYAALEFPDLVSRIAVQSASLWWTPGAMELADPLGGPVGGTLAARLHRSPDLSGLRCAFDVGEHETRMLPHCELAETLTERAGATVRVSRSASDHDRAGWRHALLRDVAWALG</sequence>
<dbReference type="RefSeq" id="WP_344516675.1">
    <property type="nucleotide sequence ID" value="NZ_BAAATU010000041.1"/>
</dbReference>
<evidence type="ECO:0000313" key="2">
    <source>
        <dbReference type="Proteomes" id="UP001596200"/>
    </source>
</evidence>
<dbReference type="SUPFAM" id="SSF53474">
    <property type="entry name" value="alpha/beta-Hydrolases"/>
    <property type="match status" value="1"/>
</dbReference>
<dbReference type="PANTHER" id="PTHR48098">
    <property type="entry name" value="ENTEROCHELIN ESTERASE-RELATED"/>
    <property type="match status" value="1"/>
</dbReference>
<evidence type="ECO:0000313" key="1">
    <source>
        <dbReference type="EMBL" id="MFC5918104.1"/>
    </source>
</evidence>
<keyword evidence="2" id="KW-1185">Reference proteome</keyword>
<dbReference type="SUPFAM" id="SSF81296">
    <property type="entry name" value="E set domains"/>
    <property type="match status" value="1"/>
</dbReference>
<proteinExistence type="predicted"/>
<dbReference type="Gene3D" id="3.40.50.1820">
    <property type="entry name" value="alpha/beta hydrolase"/>
    <property type="match status" value="1"/>
</dbReference>
<keyword evidence="1" id="KW-0378">Hydrolase</keyword>
<comment type="caution">
    <text evidence="1">The sequence shown here is derived from an EMBL/GenBank/DDBJ whole genome shotgun (WGS) entry which is preliminary data.</text>
</comment>
<protein>
    <submittedName>
        <fullName evidence="1">Alpha/beta hydrolase-fold protein</fullName>
    </submittedName>
</protein>
<dbReference type="InterPro" id="IPR000801">
    <property type="entry name" value="Esterase-like"/>
</dbReference>
<gene>
    <name evidence="1" type="ORF">ACFP1B_32435</name>
</gene>
<dbReference type="InterPro" id="IPR014756">
    <property type="entry name" value="Ig_E-set"/>
</dbReference>
<name>A0ABW1GTI0_9ACTN</name>
<accession>A0ABW1GTI0</accession>
<dbReference type="GO" id="GO:0016787">
    <property type="term" value="F:hydrolase activity"/>
    <property type="evidence" value="ECO:0007669"/>
    <property type="project" value="UniProtKB-KW"/>
</dbReference>